<dbReference type="CDD" id="cd03028">
    <property type="entry name" value="GRX_PICOT_like"/>
    <property type="match status" value="1"/>
</dbReference>
<dbReference type="GO" id="GO:0006879">
    <property type="term" value="P:intracellular iron ion homeostasis"/>
    <property type="evidence" value="ECO:0007669"/>
    <property type="project" value="TreeGrafter"/>
</dbReference>
<proteinExistence type="inferred from homology"/>
<evidence type="ECO:0000256" key="4">
    <source>
        <dbReference type="ARBA" id="ARBA00023014"/>
    </source>
</evidence>
<dbReference type="InterPro" id="IPR013766">
    <property type="entry name" value="Thioredoxin_domain"/>
</dbReference>
<evidence type="ECO:0000256" key="1">
    <source>
        <dbReference type="ARBA" id="ARBA00009630"/>
    </source>
</evidence>
<dbReference type="InterPro" id="IPR004480">
    <property type="entry name" value="Monothiol_GRX-rel"/>
</dbReference>
<dbReference type="GO" id="GO:0046872">
    <property type="term" value="F:metal ion binding"/>
    <property type="evidence" value="ECO:0007669"/>
    <property type="project" value="UniProtKB-KW"/>
</dbReference>
<comment type="function">
    <text evidence="5">Monothiol glutaredoxin involved in the biogenesis of iron-sulfur clusters. Binds one iron-sulfur cluster per dimer. The iron-sulfur cluster is bound between subunits, and is complexed by a bound glutathione and a cysteine residue from each subunit.</text>
</comment>
<dbReference type="PANTHER" id="PTHR10293">
    <property type="entry name" value="GLUTAREDOXIN FAMILY MEMBER"/>
    <property type="match status" value="1"/>
</dbReference>
<feature type="domain" description="Thioredoxin" evidence="7">
    <location>
        <begin position="1"/>
        <end position="110"/>
    </location>
</feature>
<protein>
    <submittedName>
        <fullName evidence="8">Glutaredoxin</fullName>
    </submittedName>
</protein>
<dbReference type="OrthoDB" id="415696at2759"/>
<dbReference type="FunFam" id="3.40.30.10:FF:000092">
    <property type="entry name" value="Monothiol glutaredoxin"/>
    <property type="match status" value="1"/>
</dbReference>
<reference evidence="8" key="1">
    <citation type="submission" date="2020-11" db="EMBL/GenBank/DDBJ databases">
        <authorList>
            <consortium name="DOE Joint Genome Institute"/>
            <person name="Ahrendt S."/>
            <person name="Riley R."/>
            <person name="Andreopoulos W."/>
            <person name="LaButti K."/>
            <person name="Pangilinan J."/>
            <person name="Ruiz-duenas F.J."/>
            <person name="Barrasa J.M."/>
            <person name="Sanchez-Garcia M."/>
            <person name="Camarero S."/>
            <person name="Miyauchi S."/>
            <person name="Serrano A."/>
            <person name="Linde D."/>
            <person name="Babiker R."/>
            <person name="Drula E."/>
            <person name="Ayuso-Fernandez I."/>
            <person name="Pacheco R."/>
            <person name="Padilla G."/>
            <person name="Ferreira P."/>
            <person name="Barriuso J."/>
            <person name="Kellner H."/>
            <person name="Castanera R."/>
            <person name="Alfaro M."/>
            <person name="Ramirez L."/>
            <person name="Pisabarro A.G."/>
            <person name="Kuo A."/>
            <person name="Tritt A."/>
            <person name="Lipzen A."/>
            <person name="He G."/>
            <person name="Yan M."/>
            <person name="Ng V."/>
            <person name="Cullen D."/>
            <person name="Martin F."/>
            <person name="Rosso M.-N."/>
            <person name="Henrissat B."/>
            <person name="Hibbett D."/>
            <person name="Martinez A.T."/>
            <person name="Grigoriev I.V."/>
        </authorList>
    </citation>
    <scope>NUCLEOTIDE SEQUENCE</scope>
    <source>
        <strain evidence="8">AH 44721</strain>
    </source>
</reference>
<dbReference type="GO" id="GO:0015036">
    <property type="term" value="F:disulfide oxidoreductase activity"/>
    <property type="evidence" value="ECO:0007669"/>
    <property type="project" value="UniProtKB-ARBA"/>
</dbReference>
<keyword evidence="4" id="KW-0411">Iron-sulfur</keyword>
<dbReference type="Pfam" id="PF00462">
    <property type="entry name" value="Glutaredoxin"/>
    <property type="match status" value="1"/>
</dbReference>
<dbReference type="GO" id="GO:0005829">
    <property type="term" value="C:cytosol"/>
    <property type="evidence" value="ECO:0007669"/>
    <property type="project" value="TreeGrafter"/>
</dbReference>
<dbReference type="SUPFAM" id="SSF52833">
    <property type="entry name" value="Thioredoxin-like"/>
    <property type="match status" value="2"/>
</dbReference>
<dbReference type="CDD" id="cd02984">
    <property type="entry name" value="TRX_PICOT"/>
    <property type="match status" value="1"/>
</dbReference>
<dbReference type="AlphaFoldDB" id="A0A9P5NIS5"/>
<dbReference type="EMBL" id="JADNYJ010000099">
    <property type="protein sequence ID" value="KAF8885875.1"/>
    <property type="molecule type" value="Genomic_DNA"/>
</dbReference>
<accession>A0A9P5NIS5</accession>
<dbReference type="Proteomes" id="UP000724874">
    <property type="component" value="Unassembled WGS sequence"/>
</dbReference>
<dbReference type="PROSITE" id="PS51354">
    <property type="entry name" value="GLUTAREDOXIN_2"/>
    <property type="match status" value="1"/>
</dbReference>
<sequence length="244" mass="26818">MSSSNFVAIASSSHFQELLSTDLNRVSIINFWAPWAEPCKQMNEVVAELSKKYPAALFLQVEAEEQADISESFEIEAVPAFVILRGHTLLDRISGADAAALTQSVAKHATTPVYNPLSRTDNAPAKAPTAVPQGLQYDDKGESAEELDQRLRGLMNQSRVVLFMKGTPEAPRCGFSRKLSALLKDNNIRYAHFDILSDESVRQGLKVLNNWPTFPQLIVNGELVGGLDIVQEMVETGELSEVMA</sequence>
<dbReference type="Pfam" id="PF00085">
    <property type="entry name" value="Thioredoxin"/>
    <property type="match status" value="1"/>
</dbReference>
<evidence type="ECO:0000256" key="3">
    <source>
        <dbReference type="ARBA" id="ARBA00023004"/>
    </source>
</evidence>
<evidence type="ECO:0000313" key="9">
    <source>
        <dbReference type="Proteomes" id="UP000724874"/>
    </source>
</evidence>
<evidence type="ECO:0000259" key="7">
    <source>
        <dbReference type="PROSITE" id="PS51352"/>
    </source>
</evidence>
<feature type="region of interest" description="Disordered" evidence="6">
    <location>
        <begin position="115"/>
        <end position="139"/>
    </location>
</feature>
<comment type="caution">
    <text evidence="8">The sequence shown here is derived from an EMBL/GenBank/DDBJ whole genome shotgun (WGS) entry which is preliminary data.</text>
</comment>
<organism evidence="8 9">
    <name type="scientific">Gymnopilus junonius</name>
    <name type="common">Spectacular rustgill mushroom</name>
    <name type="synonym">Gymnopilus spectabilis subsp. junonius</name>
    <dbReference type="NCBI Taxonomy" id="109634"/>
    <lineage>
        <taxon>Eukaryota</taxon>
        <taxon>Fungi</taxon>
        <taxon>Dikarya</taxon>
        <taxon>Basidiomycota</taxon>
        <taxon>Agaricomycotina</taxon>
        <taxon>Agaricomycetes</taxon>
        <taxon>Agaricomycetidae</taxon>
        <taxon>Agaricales</taxon>
        <taxon>Agaricineae</taxon>
        <taxon>Hymenogastraceae</taxon>
        <taxon>Gymnopilus</taxon>
    </lineage>
</organism>
<keyword evidence="9" id="KW-1185">Reference proteome</keyword>
<dbReference type="GO" id="GO:0051537">
    <property type="term" value="F:2 iron, 2 sulfur cluster binding"/>
    <property type="evidence" value="ECO:0007669"/>
    <property type="project" value="TreeGrafter"/>
</dbReference>
<dbReference type="InterPro" id="IPR036249">
    <property type="entry name" value="Thioredoxin-like_sf"/>
</dbReference>
<dbReference type="InterPro" id="IPR033658">
    <property type="entry name" value="GRX_PICOT-like"/>
</dbReference>
<comment type="similarity">
    <text evidence="1">Belongs to the glutaredoxin family. Monothiol subfamily.</text>
</comment>
<evidence type="ECO:0000256" key="6">
    <source>
        <dbReference type="SAM" id="MobiDB-lite"/>
    </source>
</evidence>
<dbReference type="PANTHER" id="PTHR10293:SF73">
    <property type="entry name" value="GLUTAREDOXIN-3"/>
    <property type="match status" value="1"/>
</dbReference>
<evidence type="ECO:0000313" key="8">
    <source>
        <dbReference type="EMBL" id="KAF8885875.1"/>
    </source>
</evidence>
<dbReference type="FunFam" id="3.40.30.10:FF:000012">
    <property type="entry name" value="Monothiol glutaredoxin"/>
    <property type="match status" value="1"/>
</dbReference>
<dbReference type="GO" id="GO:0005634">
    <property type="term" value="C:nucleus"/>
    <property type="evidence" value="ECO:0007669"/>
    <property type="project" value="TreeGrafter"/>
</dbReference>
<dbReference type="Gene3D" id="3.40.30.10">
    <property type="entry name" value="Glutaredoxin"/>
    <property type="match status" value="2"/>
</dbReference>
<gene>
    <name evidence="8" type="ORF">CPB84DRAFT_1685248</name>
</gene>
<evidence type="ECO:0000256" key="5">
    <source>
        <dbReference type="ARBA" id="ARBA00055846"/>
    </source>
</evidence>
<evidence type="ECO:0000256" key="2">
    <source>
        <dbReference type="ARBA" id="ARBA00022723"/>
    </source>
</evidence>
<dbReference type="InterPro" id="IPR002109">
    <property type="entry name" value="Glutaredoxin"/>
</dbReference>
<name>A0A9P5NIS5_GYMJU</name>
<dbReference type="PROSITE" id="PS51352">
    <property type="entry name" value="THIOREDOXIN_2"/>
    <property type="match status" value="1"/>
</dbReference>
<keyword evidence="2" id="KW-0479">Metal-binding</keyword>
<keyword evidence="3" id="KW-0408">Iron</keyword>